<dbReference type="InParanoid" id="A0A5Q0BMQ5"/>
<dbReference type="InterPro" id="IPR011335">
    <property type="entry name" value="Restrct_endonuc-II-like"/>
</dbReference>
<name>A0A5Q0BMQ5_9GAMM</name>
<dbReference type="KEGG" id="mmob:F6R98_10640"/>
<dbReference type="OrthoDB" id="9801520at2"/>
<proteinExistence type="predicted"/>
<evidence type="ECO:0000313" key="1">
    <source>
        <dbReference type="EMBL" id="QFY43016.1"/>
    </source>
</evidence>
<gene>
    <name evidence="1" type="ORF">F6R98_10640</name>
</gene>
<dbReference type="EMBL" id="CP044205">
    <property type="protein sequence ID" value="QFY43016.1"/>
    <property type="molecule type" value="Genomic_DNA"/>
</dbReference>
<sequence length="84" mass="9578">MSKPSRRPTCPARLIWRGHDCKRGARAPKENADYWANKISRNRARDAGALDALKTMGWEALVIWECQLKNRDALDAQIRAFLGI</sequence>
<dbReference type="AlphaFoldDB" id="A0A5Q0BMQ5"/>
<dbReference type="RefSeq" id="WP_153249000.1">
    <property type="nucleotide sequence ID" value="NZ_CP044205.1"/>
</dbReference>
<organism evidence="1 2">
    <name type="scientific">Candidatus Methylospira mobilis</name>
    <dbReference type="NCBI Taxonomy" id="1808979"/>
    <lineage>
        <taxon>Bacteria</taxon>
        <taxon>Pseudomonadati</taxon>
        <taxon>Pseudomonadota</taxon>
        <taxon>Gammaproteobacteria</taxon>
        <taxon>Methylococcales</taxon>
        <taxon>Methylococcaceae</taxon>
        <taxon>Candidatus Methylospira</taxon>
    </lineage>
</organism>
<dbReference type="SUPFAM" id="SSF52980">
    <property type="entry name" value="Restriction endonuclease-like"/>
    <property type="match status" value="1"/>
</dbReference>
<evidence type="ECO:0000313" key="2">
    <source>
        <dbReference type="Proteomes" id="UP000325755"/>
    </source>
</evidence>
<evidence type="ECO:0008006" key="3">
    <source>
        <dbReference type="Google" id="ProtNLM"/>
    </source>
</evidence>
<keyword evidence="2" id="KW-1185">Reference proteome</keyword>
<accession>A0A5Q0BMQ5</accession>
<reference evidence="1 2" key="1">
    <citation type="submission" date="2019-09" db="EMBL/GenBank/DDBJ databases">
        <title>Ecophysiology of the spiral-shaped methanotroph Methylospira mobilis as revealed by the complete genome sequence.</title>
        <authorList>
            <person name="Oshkin I.Y."/>
            <person name="Dedysh S.N."/>
            <person name="Miroshnikov K."/>
            <person name="Danilova O.V."/>
            <person name="Hakobyan A."/>
            <person name="Liesack W."/>
        </authorList>
    </citation>
    <scope>NUCLEOTIDE SEQUENCE [LARGE SCALE GENOMIC DNA]</scope>
    <source>
        <strain evidence="1 2">Shm1</strain>
    </source>
</reference>
<dbReference type="Gene3D" id="3.40.960.10">
    <property type="entry name" value="VSR Endonuclease"/>
    <property type="match status" value="1"/>
</dbReference>
<protein>
    <recommendedName>
        <fullName evidence="3">Very short patch repair endonuclease</fullName>
    </recommendedName>
</protein>
<dbReference type="Proteomes" id="UP000325755">
    <property type="component" value="Chromosome"/>
</dbReference>